<keyword evidence="5" id="KW-1185">Reference proteome</keyword>
<dbReference type="InterPro" id="IPR036483">
    <property type="entry name" value="PWI_dom_sf"/>
</dbReference>
<dbReference type="GO" id="GO:0005681">
    <property type="term" value="C:spliceosomal complex"/>
    <property type="evidence" value="ECO:0007669"/>
    <property type="project" value="TreeGrafter"/>
</dbReference>
<feature type="domain" description="PWI" evidence="3">
    <location>
        <begin position="1"/>
        <end position="81"/>
    </location>
</feature>
<gene>
    <name evidence="4" type="ORF">AYI70_g2881</name>
</gene>
<organism evidence="4 5">
    <name type="scientific">Smittium culicis</name>
    <dbReference type="NCBI Taxonomy" id="133412"/>
    <lineage>
        <taxon>Eukaryota</taxon>
        <taxon>Fungi</taxon>
        <taxon>Fungi incertae sedis</taxon>
        <taxon>Zoopagomycota</taxon>
        <taxon>Kickxellomycotina</taxon>
        <taxon>Harpellomycetes</taxon>
        <taxon>Harpellales</taxon>
        <taxon>Legeriomycetaceae</taxon>
        <taxon>Smittium</taxon>
    </lineage>
</organism>
<evidence type="ECO:0000259" key="3">
    <source>
        <dbReference type="PROSITE" id="PS51025"/>
    </source>
</evidence>
<keyword evidence="1" id="KW-0507">mRNA processing</keyword>
<dbReference type="STRING" id="133412.A0A1R1Y632"/>
<dbReference type="PANTHER" id="PTHR23148:SF0">
    <property type="entry name" value="SERINE_ARGININE REPETITIVE MATRIX PROTEIN 1"/>
    <property type="match status" value="1"/>
</dbReference>
<dbReference type="Pfam" id="PF01480">
    <property type="entry name" value="PWI"/>
    <property type="match status" value="1"/>
</dbReference>
<keyword evidence="2" id="KW-0175">Coiled coil</keyword>
<dbReference type="AlphaFoldDB" id="A0A1R1Y632"/>
<dbReference type="InterPro" id="IPR052225">
    <property type="entry name" value="Ser/Arg_repetitive_matrix"/>
</dbReference>
<dbReference type="SMART" id="SM00311">
    <property type="entry name" value="PWI"/>
    <property type="match status" value="1"/>
</dbReference>
<dbReference type="PANTHER" id="PTHR23148">
    <property type="entry name" value="SERINE/ARGININE REGULATED NUCLEAR MATRIX PROTEIN"/>
    <property type="match status" value="1"/>
</dbReference>
<dbReference type="GO" id="GO:0048024">
    <property type="term" value="P:regulation of mRNA splicing, via spliceosome"/>
    <property type="evidence" value="ECO:0007669"/>
    <property type="project" value="TreeGrafter"/>
</dbReference>
<protein>
    <submittedName>
        <fullName evidence="4">PWI domain-containing protein</fullName>
    </submittedName>
</protein>
<dbReference type="GO" id="GO:0006397">
    <property type="term" value="P:mRNA processing"/>
    <property type="evidence" value="ECO:0007669"/>
    <property type="project" value="UniProtKB-KW"/>
</dbReference>
<dbReference type="SUPFAM" id="SSF101233">
    <property type="entry name" value="PWI domain"/>
    <property type="match status" value="1"/>
</dbReference>
<feature type="coiled-coil region" evidence="2">
    <location>
        <begin position="83"/>
        <end position="117"/>
    </location>
</feature>
<evidence type="ECO:0000256" key="1">
    <source>
        <dbReference type="ARBA" id="ARBA00022664"/>
    </source>
</evidence>
<dbReference type="GO" id="GO:0003723">
    <property type="term" value="F:RNA binding"/>
    <property type="evidence" value="ECO:0007669"/>
    <property type="project" value="TreeGrafter"/>
</dbReference>
<evidence type="ECO:0000313" key="5">
    <source>
        <dbReference type="Proteomes" id="UP000187283"/>
    </source>
</evidence>
<name>A0A1R1Y632_9FUNG</name>
<reference evidence="4 5" key="1">
    <citation type="submission" date="2017-01" db="EMBL/GenBank/DDBJ databases">
        <authorList>
            <person name="Mah S.A."/>
            <person name="Swanson W.J."/>
            <person name="Moy G.W."/>
            <person name="Vacquier V.D."/>
        </authorList>
    </citation>
    <scope>NUCLEOTIDE SEQUENCE [LARGE SCALE GENOMIC DNA]</scope>
    <source>
        <strain evidence="4 5">GSMNP</strain>
    </source>
</reference>
<dbReference type="EMBL" id="LSSN01000770">
    <property type="protein sequence ID" value="OMJ22422.1"/>
    <property type="molecule type" value="Genomic_DNA"/>
</dbReference>
<evidence type="ECO:0000256" key="2">
    <source>
        <dbReference type="SAM" id="Coils"/>
    </source>
</evidence>
<dbReference type="InterPro" id="IPR002483">
    <property type="entry name" value="PWI_dom"/>
</dbReference>
<evidence type="ECO:0000313" key="4">
    <source>
        <dbReference type="EMBL" id="OMJ22422.1"/>
    </source>
</evidence>
<dbReference type="PROSITE" id="PS51025">
    <property type="entry name" value="PWI"/>
    <property type="match status" value="1"/>
</dbReference>
<dbReference type="Proteomes" id="UP000187283">
    <property type="component" value="Unassembled WGS sequence"/>
</dbReference>
<comment type="caution">
    <text evidence="4">The sequence shown here is derived from an EMBL/GenBank/DDBJ whole genome shotgun (WGS) entry which is preliminary data.</text>
</comment>
<dbReference type="OrthoDB" id="163257at2759"/>
<feature type="non-terminal residue" evidence="4">
    <location>
        <position position="121"/>
    </location>
</feature>
<accession>A0A1R1Y632</accession>
<sequence length="121" mass="14203">MVVMKPWIAKKVFDTLGFEDEVVLEFIYTMLEEDTIDPRKMQIDLTGFFERKAADFMSELYSILLSAQKNPDGIPEQFIQAKKQELLLKLEHEKAIAEQLKEQQSRINEQRLKANLKNKLN</sequence>
<proteinExistence type="predicted"/>
<dbReference type="Gene3D" id="1.20.1390.10">
    <property type="entry name" value="PWI domain"/>
    <property type="match status" value="1"/>
</dbReference>